<name>E4TY63_SULKY</name>
<dbReference type="GO" id="GO:0006508">
    <property type="term" value="P:proteolysis"/>
    <property type="evidence" value="ECO:0007669"/>
    <property type="project" value="InterPro"/>
</dbReference>
<evidence type="ECO:0000259" key="1">
    <source>
        <dbReference type="Pfam" id="PF02557"/>
    </source>
</evidence>
<reference evidence="2 3" key="1">
    <citation type="journal article" date="2012" name="Stand. Genomic Sci.">
        <title>Complete genome sequence of the sulfur compounds oxidizing chemolithoautotroph Sulfuricurvum kujiense type strain (YK-1(T)).</title>
        <authorList>
            <person name="Han C."/>
            <person name="Kotsyurbenko O."/>
            <person name="Chertkov O."/>
            <person name="Held B."/>
            <person name="Lapidus A."/>
            <person name="Nolan M."/>
            <person name="Lucas S."/>
            <person name="Hammon N."/>
            <person name="Deshpande S."/>
            <person name="Cheng J.F."/>
            <person name="Tapia R."/>
            <person name="Goodwin L.A."/>
            <person name="Pitluck S."/>
            <person name="Liolios K."/>
            <person name="Pagani I."/>
            <person name="Ivanova N."/>
            <person name="Mavromatis K."/>
            <person name="Mikhailova N."/>
            <person name="Pati A."/>
            <person name="Chen A."/>
            <person name="Palaniappan K."/>
            <person name="Land M."/>
            <person name="Hauser L."/>
            <person name="Chang Y.J."/>
            <person name="Jeffries C.D."/>
            <person name="Brambilla E.M."/>
            <person name="Rohde M."/>
            <person name="Spring S."/>
            <person name="Sikorski J."/>
            <person name="Goker M."/>
            <person name="Woyke T."/>
            <person name="Bristow J."/>
            <person name="Eisen J.A."/>
            <person name="Markowitz V."/>
            <person name="Hugenholtz P."/>
            <person name="Kyrpides N.C."/>
            <person name="Klenk H.P."/>
            <person name="Detter J.C."/>
        </authorList>
    </citation>
    <scope>NUCLEOTIDE SEQUENCE [LARGE SCALE GENOMIC DNA]</scope>
    <source>
        <strain evidence="3">ATCC BAA-921 / DSM 16994 / JCM 11577 / YK-1</strain>
    </source>
</reference>
<dbReference type="Proteomes" id="UP000008721">
    <property type="component" value="Chromosome"/>
</dbReference>
<dbReference type="InterPro" id="IPR009045">
    <property type="entry name" value="Zn_M74/Hedgehog-like"/>
</dbReference>
<dbReference type="InterPro" id="IPR052179">
    <property type="entry name" value="DD-CPase-like"/>
</dbReference>
<dbReference type="Gene3D" id="3.30.1380.10">
    <property type="match status" value="1"/>
</dbReference>
<dbReference type="SUPFAM" id="SSF55166">
    <property type="entry name" value="Hedgehog/DD-peptidase"/>
    <property type="match status" value="1"/>
</dbReference>
<keyword evidence="3" id="KW-1185">Reference proteome</keyword>
<dbReference type="PANTHER" id="PTHR34385">
    <property type="entry name" value="D-ALANYL-D-ALANINE CARBOXYPEPTIDASE"/>
    <property type="match status" value="1"/>
</dbReference>
<dbReference type="EMBL" id="CP002355">
    <property type="protein sequence ID" value="ADR33983.1"/>
    <property type="molecule type" value="Genomic_DNA"/>
</dbReference>
<gene>
    <name evidence="2" type="ordered locus">Sulku_1320</name>
</gene>
<organism evidence="2 3">
    <name type="scientific">Sulfuricurvum kujiense (strain ATCC BAA-921 / DSM 16994 / JCM 11577 / YK-1)</name>
    <dbReference type="NCBI Taxonomy" id="709032"/>
    <lineage>
        <taxon>Bacteria</taxon>
        <taxon>Pseudomonadati</taxon>
        <taxon>Campylobacterota</taxon>
        <taxon>Epsilonproteobacteria</taxon>
        <taxon>Campylobacterales</taxon>
        <taxon>Sulfurimonadaceae</taxon>
        <taxon>Sulfuricurvum</taxon>
    </lineage>
</organism>
<dbReference type="InterPro" id="IPR003709">
    <property type="entry name" value="VanY-like_core_dom"/>
</dbReference>
<proteinExistence type="predicted"/>
<evidence type="ECO:0000313" key="3">
    <source>
        <dbReference type="Proteomes" id="UP000008721"/>
    </source>
</evidence>
<accession>E4TY63</accession>
<sequence length="252" mass="27812">MDRRAFLSLTVAYSTTLAFGANEEFVPSSASLKNVSPTISILLDKLNAVQKHVGYVRFNIISFDEMLKVASLCNKPLTSGEIGFIETIFYGDPRRYGFFGERTVPLLTAKISEKDLVYIKKTGHFLLKGAATEKYTTIKSLVGKDAILTSGVRAPVKQLYLFLKKIASEGGNLRLASTSIAPPGFTFHSVGDFDIGKIGLGYGNFSEKFQETDVFKKLYNGGYITIRYTNGNPYGVRYEPWHIKVTGGNETA</sequence>
<dbReference type="HOGENOM" id="CLU_068880_0_0_7"/>
<dbReference type="PANTHER" id="PTHR34385:SF1">
    <property type="entry name" value="PEPTIDOGLYCAN L-ALANYL-D-GLUTAMATE ENDOPEPTIDASE CWLK"/>
    <property type="match status" value="1"/>
</dbReference>
<dbReference type="RefSeq" id="WP_013460180.1">
    <property type="nucleotide sequence ID" value="NC_014762.1"/>
</dbReference>
<protein>
    <submittedName>
        <fullName evidence="2">Peptidase M15B and M15C DD-carboxypeptidase VanY/endolysin</fullName>
    </submittedName>
</protein>
<dbReference type="STRING" id="709032.Sulku_1320"/>
<dbReference type="AlphaFoldDB" id="E4TY63"/>
<dbReference type="Pfam" id="PF02557">
    <property type="entry name" value="VanY"/>
    <property type="match status" value="1"/>
</dbReference>
<dbReference type="eggNOG" id="COG1876">
    <property type="taxonomic scope" value="Bacteria"/>
</dbReference>
<feature type="domain" description="D-alanyl-D-alanine carboxypeptidase-like core" evidence="1">
    <location>
        <begin position="143"/>
        <end position="245"/>
    </location>
</feature>
<evidence type="ECO:0000313" key="2">
    <source>
        <dbReference type="EMBL" id="ADR33983.1"/>
    </source>
</evidence>
<dbReference type="KEGG" id="sku:Sulku_1320"/>
<dbReference type="GO" id="GO:0008233">
    <property type="term" value="F:peptidase activity"/>
    <property type="evidence" value="ECO:0007669"/>
    <property type="project" value="InterPro"/>
</dbReference>